<sequence length="108" mass="11962">MDVLWQHAPLIVMGRPDTTKILTCRAGTFRGRPAIAAVRYELSHPERWTTPRELTHLLVTSVRLDVPLETAATMAYGPDEAEGQHLWHAGVPDLMPNLFAARDVPAPA</sequence>
<organism evidence="1 2">
    <name type="scientific">Actinomadura adrarensis</name>
    <dbReference type="NCBI Taxonomy" id="1819600"/>
    <lineage>
        <taxon>Bacteria</taxon>
        <taxon>Bacillati</taxon>
        <taxon>Actinomycetota</taxon>
        <taxon>Actinomycetes</taxon>
        <taxon>Streptosporangiales</taxon>
        <taxon>Thermomonosporaceae</taxon>
        <taxon>Actinomadura</taxon>
    </lineage>
</organism>
<accession>A0ABW3CFF6</accession>
<name>A0ABW3CFF6_9ACTN</name>
<dbReference type="EMBL" id="JBHTIR010001362">
    <property type="protein sequence ID" value="MFD0852453.1"/>
    <property type="molecule type" value="Genomic_DNA"/>
</dbReference>
<evidence type="ECO:0000313" key="2">
    <source>
        <dbReference type="Proteomes" id="UP001597083"/>
    </source>
</evidence>
<gene>
    <name evidence="1" type="ORF">ACFQ07_09480</name>
</gene>
<dbReference type="Proteomes" id="UP001597083">
    <property type="component" value="Unassembled WGS sequence"/>
</dbReference>
<evidence type="ECO:0000313" key="1">
    <source>
        <dbReference type="EMBL" id="MFD0852453.1"/>
    </source>
</evidence>
<comment type="caution">
    <text evidence="1">The sequence shown here is derived from an EMBL/GenBank/DDBJ whole genome shotgun (WGS) entry which is preliminary data.</text>
</comment>
<keyword evidence="2" id="KW-1185">Reference proteome</keyword>
<proteinExistence type="predicted"/>
<protein>
    <submittedName>
        <fullName evidence="1">Uncharacterized protein</fullName>
    </submittedName>
</protein>
<reference evidence="2" key="1">
    <citation type="journal article" date="2019" name="Int. J. Syst. Evol. Microbiol.">
        <title>The Global Catalogue of Microorganisms (GCM) 10K type strain sequencing project: providing services to taxonomists for standard genome sequencing and annotation.</title>
        <authorList>
            <consortium name="The Broad Institute Genomics Platform"/>
            <consortium name="The Broad Institute Genome Sequencing Center for Infectious Disease"/>
            <person name="Wu L."/>
            <person name="Ma J."/>
        </authorList>
    </citation>
    <scope>NUCLEOTIDE SEQUENCE [LARGE SCALE GENOMIC DNA]</scope>
    <source>
        <strain evidence="2">JCM 31696</strain>
    </source>
</reference>
<feature type="non-terminal residue" evidence="1">
    <location>
        <position position="108"/>
    </location>
</feature>